<evidence type="ECO:0000256" key="4">
    <source>
        <dbReference type="ARBA" id="ARBA00022670"/>
    </source>
</evidence>
<dbReference type="Pfam" id="PF01343">
    <property type="entry name" value="Peptidase_S49"/>
    <property type="match status" value="1"/>
</dbReference>
<comment type="caution">
    <text evidence="13">The sequence shown here is derived from an EMBL/GenBank/DDBJ whole genome shotgun (WGS) entry which is preliminary data.</text>
</comment>
<feature type="domain" description="Peptidase S49" evidence="11">
    <location>
        <begin position="147"/>
        <end position="293"/>
    </location>
</feature>
<reference evidence="13 14" key="1">
    <citation type="submission" date="2014-06" db="EMBL/GenBank/DDBJ databases">
        <title>Draft genome sequence of Idiomarina sp. MCCC 1A10513.</title>
        <authorList>
            <person name="Du J."/>
            <person name="Lai Q."/>
            <person name="Shao Z."/>
        </authorList>
    </citation>
    <scope>NUCLEOTIDE SEQUENCE [LARGE SCALE GENOMIC DNA]</scope>
    <source>
        <strain evidence="13 14">MCCC 1A10513</strain>
    </source>
</reference>
<keyword evidence="9 10" id="KW-0472">Membrane</keyword>
<dbReference type="EMBL" id="JPIN01000009">
    <property type="protein sequence ID" value="KFZ28259.1"/>
    <property type="molecule type" value="Genomic_DNA"/>
</dbReference>
<evidence type="ECO:0000256" key="2">
    <source>
        <dbReference type="ARBA" id="ARBA00008683"/>
    </source>
</evidence>
<dbReference type="InterPro" id="IPR002142">
    <property type="entry name" value="Peptidase_S49"/>
</dbReference>
<dbReference type="Pfam" id="PF08496">
    <property type="entry name" value="Peptidase_S49_N"/>
    <property type="match status" value="1"/>
</dbReference>
<evidence type="ECO:0000256" key="10">
    <source>
        <dbReference type="SAM" id="Phobius"/>
    </source>
</evidence>
<feature type="transmembrane region" description="Helical" evidence="10">
    <location>
        <begin position="12"/>
        <end position="32"/>
    </location>
</feature>
<dbReference type="CDD" id="cd07023">
    <property type="entry name" value="S49_Sppa_N_C"/>
    <property type="match status" value="1"/>
</dbReference>
<evidence type="ECO:0000259" key="12">
    <source>
        <dbReference type="Pfam" id="PF08496"/>
    </source>
</evidence>
<organism evidence="13 14">
    <name type="scientific">Pseudidiomarina atlantica</name>
    <dbReference type="NCBI Taxonomy" id="1517416"/>
    <lineage>
        <taxon>Bacteria</taxon>
        <taxon>Pseudomonadati</taxon>
        <taxon>Pseudomonadota</taxon>
        <taxon>Gammaproteobacteria</taxon>
        <taxon>Alteromonadales</taxon>
        <taxon>Idiomarinaceae</taxon>
        <taxon>Pseudidiomarina</taxon>
    </lineage>
</organism>
<evidence type="ECO:0000256" key="7">
    <source>
        <dbReference type="ARBA" id="ARBA00022825"/>
    </source>
</evidence>
<accession>A0A094IQZ2</accession>
<evidence type="ECO:0000259" key="11">
    <source>
        <dbReference type="Pfam" id="PF01343"/>
    </source>
</evidence>
<dbReference type="eggNOG" id="COG0616">
    <property type="taxonomic scope" value="Bacteria"/>
</dbReference>
<dbReference type="STRING" id="1517416.IDAT_09610"/>
<dbReference type="PANTHER" id="PTHR42987">
    <property type="entry name" value="PEPTIDASE S49"/>
    <property type="match status" value="1"/>
</dbReference>
<keyword evidence="4" id="KW-0645">Protease</keyword>
<dbReference type="AlphaFoldDB" id="A0A094IQZ2"/>
<evidence type="ECO:0000256" key="6">
    <source>
        <dbReference type="ARBA" id="ARBA00022801"/>
    </source>
</evidence>
<proteinExistence type="inferred from homology"/>
<dbReference type="PANTHER" id="PTHR42987:SF4">
    <property type="entry name" value="PROTEASE SOHB-RELATED"/>
    <property type="match status" value="1"/>
</dbReference>
<keyword evidence="8 10" id="KW-1133">Transmembrane helix</keyword>
<dbReference type="OrthoDB" id="5614232at2"/>
<dbReference type="RefSeq" id="WP_034733195.1">
    <property type="nucleotide sequence ID" value="NZ_JPIN01000009.1"/>
</dbReference>
<evidence type="ECO:0008006" key="15">
    <source>
        <dbReference type="Google" id="ProtNLM"/>
    </source>
</evidence>
<evidence type="ECO:0000256" key="1">
    <source>
        <dbReference type="ARBA" id="ARBA00004236"/>
    </source>
</evidence>
<keyword evidence="3" id="KW-1003">Cell membrane</keyword>
<dbReference type="GO" id="GO:0004252">
    <property type="term" value="F:serine-type endopeptidase activity"/>
    <property type="evidence" value="ECO:0007669"/>
    <property type="project" value="InterPro"/>
</dbReference>
<dbReference type="GO" id="GO:0005886">
    <property type="term" value="C:plasma membrane"/>
    <property type="evidence" value="ECO:0007669"/>
    <property type="project" value="UniProtKB-SubCell"/>
</dbReference>
<dbReference type="NCBIfam" id="NF008745">
    <property type="entry name" value="PRK11778.1"/>
    <property type="match status" value="1"/>
</dbReference>
<evidence type="ECO:0000313" key="14">
    <source>
        <dbReference type="Proteomes" id="UP000053718"/>
    </source>
</evidence>
<dbReference type="Proteomes" id="UP000053718">
    <property type="component" value="Unassembled WGS sequence"/>
</dbReference>
<dbReference type="Gene3D" id="3.90.226.10">
    <property type="entry name" value="2-enoyl-CoA Hydratase, Chain A, domain 1"/>
    <property type="match status" value="1"/>
</dbReference>
<keyword evidence="7" id="KW-0720">Serine protease</keyword>
<evidence type="ECO:0000256" key="9">
    <source>
        <dbReference type="ARBA" id="ARBA00023136"/>
    </source>
</evidence>
<protein>
    <recommendedName>
        <fullName evidence="15">Protease SohB</fullName>
    </recommendedName>
</protein>
<keyword evidence="5 10" id="KW-0812">Transmembrane</keyword>
<comment type="subcellular location">
    <subcellularLocation>
        <location evidence="1">Cell membrane</location>
    </subcellularLocation>
</comment>
<evidence type="ECO:0000256" key="8">
    <source>
        <dbReference type="ARBA" id="ARBA00022989"/>
    </source>
</evidence>
<comment type="similarity">
    <text evidence="2">Belongs to the peptidase S49 family.</text>
</comment>
<dbReference type="Gene3D" id="6.20.330.10">
    <property type="match status" value="1"/>
</dbReference>
<gene>
    <name evidence="13" type="ORF">IDAT_09610</name>
</gene>
<evidence type="ECO:0000256" key="5">
    <source>
        <dbReference type="ARBA" id="ARBA00022692"/>
    </source>
</evidence>
<dbReference type="InterPro" id="IPR029045">
    <property type="entry name" value="ClpP/crotonase-like_dom_sf"/>
</dbReference>
<evidence type="ECO:0000313" key="13">
    <source>
        <dbReference type="EMBL" id="KFZ28259.1"/>
    </source>
</evidence>
<dbReference type="InterPro" id="IPR013703">
    <property type="entry name" value="Peptidase_S49_N_proteobac"/>
</dbReference>
<dbReference type="GO" id="GO:0006508">
    <property type="term" value="P:proteolysis"/>
    <property type="evidence" value="ECO:0007669"/>
    <property type="project" value="UniProtKB-KW"/>
</dbReference>
<keyword evidence="14" id="KW-1185">Reference proteome</keyword>
<evidence type="ECO:0000256" key="3">
    <source>
        <dbReference type="ARBA" id="ARBA00022475"/>
    </source>
</evidence>
<name>A0A094IQZ2_9GAMM</name>
<dbReference type="SUPFAM" id="SSF52096">
    <property type="entry name" value="ClpP/crotonase"/>
    <property type="match status" value="1"/>
</dbReference>
<feature type="domain" description="Peptidase S49 N-terminal proteobacteria" evidence="12">
    <location>
        <begin position="3"/>
        <end position="144"/>
    </location>
</feature>
<dbReference type="InterPro" id="IPR047272">
    <property type="entry name" value="S49_SppA_C"/>
</dbReference>
<sequence>MTFLLDIADFLIKAAIIVMAFGLMVALLANAAQRQRKQQGELQVTNLSKVFRNAGRAVRAELLTKKQRKQAQKQEKQAAKKAEPSDKRIFVIDFKGSVDAHEVDHLTREVNAIIGAAEAGDTVLVRLESPGGVVHGYGLGAAQLQRLRDAQLKLIVSVDKVAASGGYMMAAVAEHIIAAPYAIIGSIGVVAQLPNFYRFLQKHDIDFEQITAGEYKRTLSVFGENTDEGRHKFKEDLEQIHQQFKQHVANYRPQLVLEKVATGEYWTAQQALDLQLVDEITTGDAWLQQRAEDHTLLRVHYSEKRPLGERIGKNVTAVLESIKTFLSKA</sequence>
<keyword evidence="6" id="KW-0378">Hydrolase</keyword>